<organism evidence="1 2">
    <name type="scientific">Dreissena polymorpha</name>
    <name type="common">Zebra mussel</name>
    <name type="synonym">Mytilus polymorpha</name>
    <dbReference type="NCBI Taxonomy" id="45954"/>
    <lineage>
        <taxon>Eukaryota</taxon>
        <taxon>Metazoa</taxon>
        <taxon>Spiralia</taxon>
        <taxon>Lophotrochozoa</taxon>
        <taxon>Mollusca</taxon>
        <taxon>Bivalvia</taxon>
        <taxon>Autobranchia</taxon>
        <taxon>Heteroconchia</taxon>
        <taxon>Euheterodonta</taxon>
        <taxon>Imparidentia</taxon>
        <taxon>Neoheterodontei</taxon>
        <taxon>Myida</taxon>
        <taxon>Dreissenoidea</taxon>
        <taxon>Dreissenidae</taxon>
        <taxon>Dreissena</taxon>
    </lineage>
</organism>
<dbReference type="Proteomes" id="UP000828390">
    <property type="component" value="Unassembled WGS sequence"/>
</dbReference>
<protein>
    <submittedName>
        <fullName evidence="1">Uncharacterized protein</fullName>
    </submittedName>
</protein>
<evidence type="ECO:0000313" key="1">
    <source>
        <dbReference type="EMBL" id="KAH3754289.1"/>
    </source>
</evidence>
<evidence type="ECO:0000313" key="2">
    <source>
        <dbReference type="Proteomes" id="UP000828390"/>
    </source>
</evidence>
<name>A0A9D4DRN7_DREPO</name>
<dbReference type="EMBL" id="JAIWYP010000010">
    <property type="protein sequence ID" value="KAH3754289.1"/>
    <property type="molecule type" value="Genomic_DNA"/>
</dbReference>
<accession>A0A9D4DRN7</accession>
<comment type="caution">
    <text evidence="1">The sequence shown here is derived from an EMBL/GenBank/DDBJ whole genome shotgun (WGS) entry which is preliminary data.</text>
</comment>
<dbReference type="AlphaFoldDB" id="A0A9D4DRN7"/>
<reference evidence="1" key="2">
    <citation type="submission" date="2020-11" db="EMBL/GenBank/DDBJ databases">
        <authorList>
            <person name="McCartney M.A."/>
            <person name="Auch B."/>
            <person name="Kono T."/>
            <person name="Mallez S."/>
            <person name="Becker A."/>
            <person name="Gohl D.M."/>
            <person name="Silverstein K.A.T."/>
            <person name="Koren S."/>
            <person name="Bechman K.B."/>
            <person name="Herman A."/>
            <person name="Abrahante J.E."/>
            <person name="Garbe J."/>
        </authorList>
    </citation>
    <scope>NUCLEOTIDE SEQUENCE</scope>
    <source>
        <strain evidence="1">Duluth1</strain>
        <tissue evidence="1">Whole animal</tissue>
    </source>
</reference>
<sequence>MTCYVNFKHGKINEKTRRNQNVSEHVPVEYKCLYGELGPIEHALGDPLPQPIPVVPEHVPVEHYLEPAIVKGGNSMWLPGMQSYPLALVLKNRHRCQGIVVGLYRTLSVISPAH</sequence>
<keyword evidence="2" id="KW-1185">Reference proteome</keyword>
<proteinExistence type="predicted"/>
<reference evidence="1" key="1">
    <citation type="journal article" date="2019" name="bioRxiv">
        <title>The Genome of the Zebra Mussel, Dreissena polymorpha: A Resource for Invasive Species Research.</title>
        <authorList>
            <person name="McCartney M.A."/>
            <person name="Auch B."/>
            <person name="Kono T."/>
            <person name="Mallez S."/>
            <person name="Zhang Y."/>
            <person name="Obille A."/>
            <person name="Becker A."/>
            <person name="Abrahante J.E."/>
            <person name="Garbe J."/>
            <person name="Badalamenti J.P."/>
            <person name="Herman A."/>
            <person name="Mangelson H."/>
            <person name="Liachko I."/>
            <person name="Sullivan S."/>
            <person name="Sone E.D."/>
            <person name="Koren S."/>
            <person name="Silverstein K.A.T."/>
            <person name="Beckman K.B."/>
            <person name="Gohl D.M."/>
        </authorList>
    </citation>
    <scope>NUCLEOTIDE SEQUENCE</scope>
    <source>
        <strain evidence="1">Duluth1</strain>
        <tissue evidence="1">Whole animal</tissue>
    </source>
</reference>
<gene>
    <name evidence="1" type="ORF">DPMN_188955</name>
</gene>